<dbReference type="Pfam" id="PF14668">
    <property type="entry name" value="RICTOR_V"/>
    <property type="match status" value="1"/>
</dbReference>
<dbReference type="Pfam" id="PF14663">
    <property type="entry name" value="RasGEF_N_2"/>
    <property type="match status" value="1"/>
</dbReference>
<dbReference type="InterPro" id="IPR029453">
    <property type="entry name" value="Rictor_IV"/>
</dbReference>
<dbReference type="EMBL" id="JAODAN010000007">
    <property type="protein sequence ID" value="KAK1923142.1"/>
    <property type="molecule type" value="Genomic_DNA"/>
</dbReference>
<feature type="region of interest" description="Disordered" evidence="2">
    <location>
        <begin position="1"/>
        <end position="43"/>
    </location>
</feature>
<dbReference type="SMART" id="SM01310">
    <property type="entry name" value="RICTOR_V"/>
    <property type="match status" value="1"/>
</dbReference>
<dbReference type="Gene3D" id="1.10.287.160">
    <property type="entry name" value="HR1 repeat"/>
    <property type="match status" value="1"/>
</dbReference>
<dbReference type="InterPro" id="IPR028267">
    <property type="entry name" value="Pianissimo_N"/>
</dbReference>
<accession>A0AAD9FQI0</accession>
<evidence type="ECO:0000313" key="6">
    <source>
        <dbReference type="EMBL" id="KAK1923142.1"/>
    </source>
</evidence>
<dbReference type="Pfam" id="PF14666">
    <property type="entry name" value="RICTOR_M"/>
    <property type="match status" value="1"/>
</dbReference>
<proteinExistence type="inferred from homology"/>
<evidence type="ECO:0000259" key="4">
    <source>
        <dbReference type="SMART" id="SM01308"/>
    </source>
</evidence>
<comment type="similarity">
    <text evidence="1">Belongs to the RICTOR family.</text>
</comment>
<feature type="region of interest" description="Disordered" evidence="2">
    <location>
        <begin position="107"/>
        <end position="229"/>
    </location>
</feature>
<dbReference type="Pfam" id="PF14664">
    <property type="entry name" value="RICTOR_N"/>
    <property type="match status" value="1"/>
</dbReference>
<organism evidence="6 7">
    <name type="scientific">Papiliotrema laurentii</name>
    <name type="common">Cryptococcus laurentii</name>
    <dbReference type="NCBI Taxonomy" id="5418"/>
    <lineage>
        <taxon>Eukaryota</taxon>
        <taxon>Fungi</taxon>
        <taxon>Dikarya</taxon>
        <taxon>Basidiomycota</taxon>
        <taxon>Agaricomycotina</taxon>
        <taxon>Tremellomycetes</taxon>
        <taxon>Tremellales</taxon>
        <taxon>Rhynchogastremaceae</taxon>
        <taxon>Papiliotrema</taxon>
    </lineage>
</organism>
<feature type="region of interest" description="Disordered" evidence="2">
    <location>
        <begin position="375"/>
        <end position="400"/>
    </location>
</feature>
<feature type="region of interest" description="Disordered" evidence="2">
    <location>
        <begin position="1362"/>
        <end position="1424"/>
    </location>
</feature>
<dbReference type="InterPro" id="IPR029451">
    <property type="entry name" value="RICTOR_M"/>
</dbReference>
<dbReference type="InterPro" id="IPR011989">
    <property type="entry name" value="ARM-like"/>
</dbReference>
<reference evidence="6" key="1">
    <citation type="submission" date="2023-02" db="EMBL/GenBank/DDBJ databases">
        <title>Identification and recombinant expression of a fungal hydrolase from Papiliotrema laurentii that hydrolyzes apple cutin and clears colloidal polyester polyurethane.</title>
        <authorList>
            <consortium name="DOE Joint Genome Institute"/>
            <person name="Roman V.A."/>
            <person name="Bojanowski C."/>
            <person name="Crable B.R."/>
            <person name="Wagner D.N."/>
            <person name="Hung C.S."/>
            <person name="Nadeau L.J."/>
            <person name="Schratz L."/>
            <person name="Haridas S."/>
            <person name="Pangilinan J."/>
            <person name="Lipzen A."/>
            <person name="Na H."/>
            <person name="Yan M."/>
            <person name="Ng V."/>
            <person name="Grigoriev I.V."/>
            <person name="Spatafora J.W."/>
            <person name="Barlow D."/>
            <person name="Biffinger J."/>
            <person name="Kelley-Loughnane N."/>
            <person name="Varaljay V.A."/>
            <person name="Crookes-Goodson W.J."/>
        </authorList>
    </citation>
    <scope>NUCLEOTIDE SEQUENCE</scope>
    <source>
        <strain evidence="6">5307AH</strain>
    </source>
</reference>
<dbReference type="PANTHER" id="PTHR13298:SF11">
    <property type="entry name" value="RAPAMYCIN-INSENSITIVE COMPANION OF MTOR"/>
    <property type="match status" value="1"/>
</dbReference>
<feature type="domain" description="Rapamycin-insensitive companion of mTOR N-terminal" evidence="4">
    <location>
        <begin position="274"/>
        <end position="679"/>
    </location>
</feature>
<dbReference type="GO" id="GO:0038203">
    <property type="term" value="P:TORC2 signaling"/>
    <property type="evidence" value="ECO:0007669"/>
    <property type="project" value="TreeGrafter"/>
</dbReference>
<dbReference type="InterPro" id="IPR016024">
    <property type="entry name" value="ARM-type_fold"/>
</dbReference>
<dbReference type="InterPro" id="IPR029452">
    <property type="entry name" value="RICTOR_V"/>
</dbReference>
<dbReference type="Proteomes" id="UP001182556">
    <property type="component" value="Unassembled WGS sequence"/>
</dbReference>
<feature type="compositionally biased region" description="Basic and acidic residues" evidence="2">
    <location>
        <begin position="1406"/>
        <end position="1424"/>
    </location>
</feature>
<sequence>MAFTGRSPRGRPSIEVFGTGNAPLGSTSGAGGEDETNRMDDDGETVESLMNKLAIERRVQYGAEKMLDVIEKRQGDGESSEQEQVKERITAQLDAASEHIKLLEARLERLQGNGTPSRNRRRPQPRLNGYASSSSLGLASSLASSTALSSASRPRVQRQGSYMTPDKEREAYMSSASGGGGGGTPSRTGRPRSLSVGQDSFDLGETTKSPFMSRKRADSNYSSRSVQDDAPEEATVELVAAAEGLLRRLRGLGPGEKGVKGKQRDTDDVAGDCMGKLAAMLKKSDPLRMAISTDDLLRCVMPFLGDGSTYGLRAMSYRVLRYALHRASWCKMVDAGLEWLIVRSFTRDIKGVHEREQALRLLRAVIVLPPSFIPQTRPSSRNTHQSRNVSRQGHVRNGSTHSVVDISSEISDKRVPLTDGMVRALVSVAENPDDPMRTICMETLVEIGVLDLERLIKSDAFRTILLSYKDGPTELGAGVTGLLLHLVNQPHTRQYLLKGSDFETVLVGLTEEYGKISSRQYSRHIDKLRISTKNIGMLLGSWPGLIYLCMDECRAIRSLISSLYAPLVEVQEATLDLIFSSLRIKSSAWMNAFLDGKRLTVYNRTQEAMSQFQDEGVEDELPQPLNLVDHFIALLLAVLIEAGLFEALVAMIQSSANTLTRKATLLLGEILQMTNRILPLSYAAQLQALPRLFNGATEFTSPNERHVALTALSSIDSLNRNQNKALRQARERNGKMQDSLQRGQRQVQQVKIRLGMQIDDKQFQQMVVDSGVLLGRDHSKWNYEVIVELIEGPLLNPKRLDEAIKATKFVRRLFSFYHPYNNRFSSIKRTRPNHKWVKLGCSILSTMLANPEGIRFLTEDKLLRQMADCFNELDQYVGVPTAQPVLAKDRVENSLTYGYFEMIGTLSKHTEGMKLLEKFKFFTCFYHLSEQRSREDIMRIIIECFDYTIDAHPRIVLAKGLTSAYMETRLFATHHLGRLLQELPQLTEWALQLMITQLYDTAMEVCDVAVMYLEEVCSDPENLEKVVQLRPTLEHLGDVGHPLFMRFVSTSVGFQYLHQAQYIERELNNWLNERNLLYVIEVETFVSKTLRPFSTDTVEDYWTYEGTAPTHFFGELTKTPEGCQMLRSRGIVAEFAEIVRLHGMESSDQSVMTNVKSVLWALGNIGSTEGGLPFLEDEEIIEGIIEIAEQSPVLTMRGTCFFVIGLLSSTRMGAEILEEYGWIAARSPMGKTTGLCLPSDIGRLTKIEPWARPDFSESYPPLPPLKGTEGEIMTAIANLSNYVLAAGAMNNLKRIRNRQPRYFSSLPLFHRAARMISTNHYQAPVRRFVLDLFNIPLDMETLDEMVRLEQVSLRLTAPSRLGRDSEVRSGHEHRKRSASSPGPEPPGRVEGLSGRRNRGLTISGMEKQDGTSEPRERVHGGFGD</sequence>
<evidence type="ECO:0000256" key="2">
    <source>
        <dbReference type="SAM" id="MobiDB-lite"/>
    </source>
</evidence>
<protein>
    <submittedName>
        <fullName evidence="6">Rapamycin-insensitive companion of mTOR, middle domain-containing protein</fullName>
    </submittedName>
</protein>
<feature type="domain" description="Rapamycin-insensitive companion of mTOR" evidence="5">
    <location>
        <begin position="1152"/>
        <end position="1224"/>
    </location>
</feature>
<comment type="caution">
    <text evidence="6">The sequence shown here is derived from an EMBL/GenBank/DDBJ whole genome shotgun (WGS) entry which is preliminary data.</text>
</comment>
<feature type="domain" description="Rapamycin-insensitive companion of mTOR middle" evidence="3">
    <location>
        <begin position="758"/>
        <end position="982"/>
    </location>
</feature>
<dbReference type="SMART" id="SM01303">
    <property type="entry name" value="RasGEF_N_2"/>
    <property type="match status" value="1"/>
</dbReference>
<dbReference type="SMART" id="SM01308">
    <property type="entry name" value="RICTOR_N"/>
    <property type="match status" value="1"/>
</dbReference>
<dbReference type="SUPFAM" id="SSF48371">
    <property type="entry name" value="ARM repeat"/>
    <property type="match status" value="2"/>
</dbReference>
<evidence type="ECO:0000313" key="7">
    <source>
        <dbReference type="Proteomes" id="UP001182556"/>
    </source>
</evidence>
<gene>
    <name evidence="6" type="ORF">DB88DRAFT_493940</name>
</gene>
<evidence type="ECO:0000259" key="3">
    <source>
        <dbReference type="SMART" id="SM01307"/>
    </source>
</evidence>
<dbReference type="InterPro" id="IPR028268">
    <property type="entry name" value="Pianissimo_fam"/>
</dbReference>
<dbReference type="PANTHER" id="PTHR13298">
    <property type="entry name" value="CYTOSOLIC REGULATOR PIANISSIMO"/>
    <property type="match status" value="1"/>
</dbReference>
<dbReference type="Gene3D" id="1.25.10.10">
    <property type="entry name" value="Leucine-rich Repeat Variant"/>
    <property type="match status" value="1"/>
</dbReference>
<dbReference type="GO" id="GO:0031932">
    <property type="term" value="C:TORC2 complex"/>
    <property type="evidence" value="ECO:0007669"/>
    <property type="project" value="InterPro"/>
</dbReference>
<keyword evidence="7" id="KW-1185">Reference proteome</keyword>
<evidence type="ECO:0000259" key="5">
    <source>
        <dbReference type="SMART" id="SM01310"/>
    </source>
</evidence>
<name>A0AAD9FQI0_PAPLA</name>
<feature type="compositionally biased region" description="Low complexity" evidence="2">
    <location>
        <begin position="131"/>
        <end position="152"/>
    </location>
</feature>
<evidence type="ECO:0000256" key="1">
    <source>
        <dbReference type="ARBA" id="ARBA00008878"/>
    </source>
</evidence>
<dbReference type="SMART" id="SM01307">
    <property type="entry name" value="RICTOR_M"/>
    <property type="match status" value="1"/>
</dbReference>